<dbReference type="EMBL" id="WHLY01000002">
    <property type="protein sequence ID" value="MPR36996.1"/>
    <property type="molecule type" value="Genomic_DNA"/>
</dbReference>
<feature type="domain" description="RRM" evidence="3">
    <location>
        <begin position="1"/>
        <end position="79"/>
    </location>
</feature>
<dbReference type="InterPro" id="IPR052462">
    <property type="entry name" value="SLIRP/GR-RBP-like"/>
</dbReference>
<dbReference type="InterPro" id="IPR035979">
    <property type="entry name" value="RBD_domain_sf"/>
</dbReference>
<dbReference type="AlphaFoldDB" id="A0A7C9BG76"/>
<evidence type="ECO:0000256" key="1">
    <source>
        <dbReference type="ARBA" id="ARBA00022884"/>
    </source>
</evidence>
<dbReference type="SMART" id="SM00360">
    <property type="entry name" value="RRM"/>
    <property type="match status" value="1"/>
</dbReference>
<accession>A0A7C9BG76</accession>
<feature type="region of interest" description="Disordered" evidence="2">
    <location>
        <begin position="131"/>
        <end position="155"/>
    </location>
</feature>
<dbReference type="InterPro" id="IPR012677">
    <property type="entry name" value="Nucleotide-bd_a/b_plait_sf"/>
</dbReference>
<proteinExistence type="predicted"/>
<dbReference type="RefSeq" id="WP_152765387.1">
    <property type="nucleotide sequence ID" value="NZ_WHLY01000002.1"/>
</dbReference>
<reference evidence="4 5" key="1">
    <citation type="submission" date="2019-10" db="EMBL/GenBank/DDBJ databases">
        <title>Draft Genome Sequence of Cytophagaceae sp. SJW1-29.</title>
        <authorList>
            <person name="Choi A."/>
        </authorList>
    </citation>
    <scope>NUCLEOTIDE SEQUENCE [LARGE SCALE GENOMIC DNA]</scope>
    <source>
        <strain evidence="4 5">SJW1-29</strain>
    </source>
</reference>
<dbReference type="Proteomes" id="UP000479293">
    <property type="component" value="Unassembled WGS sequence"/>
</dbReference>
<protein>
    <recommendedName>
        <fullName evidence="3">RRM domain-containing protein</fullName>
    </recommendedName>
</protein>
<evidence type="ECO:0000313" key="4">
    <source>
        <dbReference type="EMBL" id="MPR36996.1"/>
    </source>
</evidence>
<evidence type="ECO:0000256" key="2">
    <source>
        <dbReference type="SAM" id="MobiDB-lite"/>
    </source>
</evidence>
<dbReference type="SUPFAM" id="SSF54928">
    <property type="entry name" value="RNA-binding domain, RBD"/>
    <property type="match status" value="1"/>
</dbReference>
<dbReference type="PANTHER" id="PTHR48027">
    <property type="entry name" value="HETEROGENEOUS NUCLEAR RIBONUCLEOPROTEIN 87F-RELATED"/>
    <property type="match status" value="1"/>
</dbReference>
<dbReference type="Pfam" id="PF00076">
    <property type="entry name" value="RRM_1"/>
    <property type="match status" value="1"/>
</dbReference>
<dbReference type="GO" id="GO:0003723">
    <property type="term" value="F:RNA binding"/>
    <property type="evidence" value="ECO:0007669"/>
    <property type="project" value="UniProtKB-KW"/>
</dbReference>
<dbReference type="Gene3D" id="3.30.70.330">
    <property type="match status" value="1"/>
</dbReference>
<dbReference type="InterPro" id="IPR048289">
    <property type="entry name" value="RRM2_NsCP33-like"/>
</dbReference>
<comment type="caution">
    <text evidence="4">The sequence shown here is derived from an EMBL/GenBank/DDBJ whole genome shotgun (WGS) entry which is preliminary data.</text>
</comment>
<sequence>MDIYVGSLPFKMKEAELREIFEKYGEVSSAKIIIDKMTRQSKGFGFVEMPDVAQAKDAISNLNGQEIMGRELVVNESQKTERTGPRPGGNRPGGGGGAGGYRSGGGEGTSSAAIKAAVLSTAQTTDQVIRSGIARTGIRIGEGASGEMTATTSNK</sequence>
<organism evidence="4 5">
    <name type="scientific">Salmonirosea aquatica</name>
    <dbReference type="NCBI Taxonomy" id="2654236"/>
    <lineage>
        <taxon>Bacteria</taxon>
        <taxon>Pseudomonadati</taxon>
        <taxon>Bacteroidota</taxon>
        <taxon>Cytophagia</taxon>
        <taxon>Cytophagales</taxon>
        <taxon>Spirosomataceae</taxon>
        <taxon>Salmonirosea</taxon>
    </lineage>
</organism>
<keyword evidence="1" id="KW-0694">RNA-binding</keyword>
<keyword evidence="5" id="KW-1185">Reference proteome</keyword>
<evidence type="ECO:0000313" key="5">
    <source>
        <dbReference type="Proteomes" id="UP000479293"/>
    </source>
</evidence>
<dbReference type="CDD" id="cd21608">
    <property type="entry name" value="RRM2_NsCP33_like"/>
    <property type="match status" value="1"/>
</dbReference>
<feature type="compositionally biased region" description="Gly residues" evidence="2">
    <location>
        <begin position="86"/>
        <end position="108"/>
    </location>
</feature>
<name>A0A7C9BG76_9BACT</name>
<dbReference type="PROSITE" id="PS50102">
    <property type="entry name" value="RRM"/>
    <property type="match status" value="1"/>
</dbReference>
<feature type="region of interest" description="Disordered" evidence="2">
    <location>
        <begin position="70"/>
        <end position="109"/>
    </location>
</feature>
<evidence type="ECO:0000259" key="3">
    <source>
        <dbReference type="PROSITE" id="PS50102"/>
    </source>
</evidence>
<dbReference type="InterPro" id="IPR000504">
    <property type="entry name" value="RRM_dom"/>
</dbReference>
<gene>
    <name evidence="4" type="ORF">GBK04_27590</name>
</gene>